<organism evidence="1 2">
    <name type="scientific">Oceanobacillus neutriphilus</name>
    <dbReference type="NCBI Taxonomy" id="531815"/>
    <lineage>
        <taxon>Bacteria</taxon>
        <taxon>Bacillati</taxon>
        <taxon>Bacillota</taxon>
        <taxon>Bacilli</taxon>
        <taxon>Bacillales</taxon>
        <taxon>Bacillaceae</taxon>
        <taxon>Oceanobacillus</taxon>
    </lineage>
</organism>
<evidence type="ECO:0000313" key="1">
    <source>
        <dbReference type="EMBL" id="GGP12786.1"/>
    </source>
</evidence>
<sequence>MKTFYAPGAVKFFRRVGELNEQFADKNAFKFECVLLVRIPEVFHTYVGGNTDTHKGA</sequence>
<reference evidence="2" key="1">
    <citation type="journal article" date="2019" name="Int. J. Syst. Evol. Microbiol.">
        <title>The Global Catalogue of Microorganisms (GCM) 10K type strain sequencing project: providing services to taxonomists for standard genome sequencing and annotation.</title>
        <authorList>
            <consortium name="The Broad Institute Genomics Platform"/>
            <consortium name="The Broad Institute Genome Sequencing Center for Infectious Disease"/>
            <person name="Wu L."/>
            <person name="Ma J."/>
        </authorList>
    </citation>
    <scope>NUCLEOTIDE SEQUENCE [LARGE SCALE GENOMIC DNA]</scope>
    <source>
        <strain evidence="2">CGMCC 1.7693</strain>
    </source>
</reference>
<keyword evidence="2" id="KW-1185">Reference proteome</keyword>
<evidence type="ECO:0000313" key="2">
    <source>
        <dbReference type="Proteomes" id="UP000641206"/>
    </source>
</evidence>
<name>A0ABQ2NX68_9BACI</name>
<dbReference type="Proteomes" id="UP000641206">
    <property type="component" value="Unassembled WGS sequence"/>
</dbReference>
<protein>
    <submittedName>
        <fullName evidence="1">Uncharacterized protein</fullName>
    </submittedName>
</protein>
<accession>A0ABQ2NX68</accession>
<comment type="caution">
    <text evidence="1">The sequence shown here is derived from an EMBL/GenBank/DDBJ whole genome shotgun (WGS) entry which is preliminary data.</text>
</comment>
<gene>
    <name evidence="1" type="ORF">GCM10011346_30150</name>
</gene>
<dbReference type="EMBL" id="BMLW01000008">
    <property type="protein sequence ID" value="GGP12786.1"/>
    <property type="molecule type" value="Genomic_DNA"/>
</dbReference>
<proteinExistence type="predicted"/>